<name>A0A9W8KUW9_9FUNG</name>
<feature type="compositionally biased region" description="Polar residues" evidence="8">
    <location>
        <begin position="137"/>
        <end position="162"/>
    </location>
</feature>
<comment type="caution">
    <text evidence="10">The sequence shown here is derived from an EMBL/GenBank/DDBJ whole genome shotgun (WGS) entry which is preliminary data.</text>
</comment>
<feature type="domain" description="LIM zinc-binding" evidence="9">
    <location>
        <begin position="8"/>
        <end position="68"/>
    </location>
</feature>
<evidence type="ECO:0000256" key="5">
    <source>
        <dbReference type="ARBA" id="ARBA00023038"/>
    </source>
</evidence>
<dbReference type="PANTHER" id="PTHR24215:SF35">
    <property type="entry name" value="MUSCLE LIM PROTEIN MLP84B"/>
    <property type="match status" value="1"/>
</dbReference>
<dbReference type="PROSITE" id="PS50023">
    <property type="entry name" value="LIM_DOMAIN_2"/>
    <property type="match status" value="3"/>
</dbReference>
<feature type="compositionally biased region" description="Polar residues" evidence="8">
    <location>
        <begin position="276"/>
        <end position="296"/>
    </location>
</feature>
<dbReference type="PANTHER" id="PTHR24215">
    <property type="entry name" value="RHO-GTPASE-ACTIVATING PROTEIN LRG1"/>
    <property type="match status" value="1"/>
</dbReference>
<sequence length="456" mass="49125">MVIVNGAPRCLRCDKRVYAAEEVIGPDGSWHKSCFKCGKCNRALDNTTMREHKHDIYCRKCYDDVAGSGAPRPTGDDFSESAAAITPVNARKPVQYTPTPEHSASFANAVTPPQLPQRSYGASADVTAAYRSAYTPSTHESLSRSSSISKTPASQQTPTSRQGGYLGNNGSMPGYKQSAEISPSSVFSSGKSKLNLPPPKDICPRCEKPIFHAEKVVGPGGPWHRSCFRCKNCSRTLTSAILTDHEGEAFCNNCYNKLFAPRGYNIGGSTEPLPQHASSQNGSRESIDRNSQPSSPTRRRSGAVPFVDRDSLAFSYLASSPNKREGLPSDQQPFGSAAVAAASAAVAGQTVRPSSARSSSRLTYGRPYSPKKQFGLGGPPPDVCPRCDKVVYAMELANAAGRKYHKRCLRCIECDTSVNSLQMADRNGEIYCKGCYAKNFGPKGIRLSLGPSINDN</sequence>
<evidence type="ECO:0000256" key="3">
    <source>
        <dbReference type="ARBA" id="ARBA00022737"/>
    </source>
</evidence>
<evidence type="ECO:0000256" key="8">
    <source>
        <dbReference type="SAM" id="MobiDB-lite"/>
    </source>
</evidence>
<feature type="region of interest" description="Disordered" evidence="8">
    <location>
        <begin position="84"/>
        <end position="121"/>
    </location>
</feature>
<dbReference type="GO" id="GO:0046872">
    <property type="term" value="F:metal ion binding"/>
    <property type="evidence" value="ECO:0007669"/>
    <property type="project" value="UniProtKB-KW"/>
</dbReference>
<keyword evidence="4 7" id="KW-0862">Zinc</keyword>
<evidence type="ECO:0000313" key="10">
    <source>
        <dbReference type="EMBL" id="KAJ2672268.1"/>
    </source>
</evidence>
<feature type="region of interest" description="Disordered" evidence="8">
    <location>
        <begin position="269"/>
        <end position="304"/>
    </location>
</feature>
<dbReference type="CDD" id="cd09326">
    <property type="entry name" value="LIM_CRP_like"/>
    <property type="match status" value="3"/>
</dbReference>
<dbReference type="OrthoDB" id="8062037at2759"/>
<evidence type="ECO:0000259" key="9">
    <source>
        <dbReference type="PROSITE" id="PS50023"/>
    </source>
</evidence>
<keyword evidence="6" id="KW-0539">Nucleus</keyword>
<evidence type="ECO:0000256" key="6">
    <source>
        <dbReference type="ARBA" id="ARBA00023242"/>
    </source>
</evidence>
<dbReference type="EMBL" id="JANBTW010000086">
    <property type="protein sequence ID" value="KAJ2672268.1"/>
    <property type="molecule type" value="Genomic_DNA"/>
</dbReference>
<keyword evidence="2 7" id="KW-0479">Metal-binding</keyword>
<dbReference type="GO" id="GO:0030036">
    <property type="term" value="P:actin cytoskeleton organization"/>
    <property type="evidence" value="ECO:0007669"/>
    <property type="project" value="TreeGrafter"/>
</dbReference>
<dbReference type="PROSITE" id="PS00478">
    <property type="entry name" value="LIM_DOMAIN_1"/>
    <property type="match status" value="3"/>
</dbReference>
<keyword evidence="3" id="KW-0677">Repeat</keyword>
<feature type="region of interest" description="Disordered" evidence="8">
    <location>
        <begin position="137"/>
        <end position="194"/>
    </location>
</feature>
<feature type="region of interest" description="Disordered" evidence="8">
    <location>
        <begin position="349"/>
        <end position="374"/>
    </location>
</feature>
<organism evidence="10 11">
    <name type="scientific">Coemansia spiralis</name>
    <dbReference type="NCBI Taxonomy" id="417178"/>
    <lineage>
        <taxon>Eukaryota</taxon>
        <taxon>Fungi</taxon>
        <taxon>Fungi incertae sedis</taxon>
        <taxon>Zoopagomycota</taxon>
        <taxon>Kickxellomycotina</taxon>
        <taxon>Kickxellomycetes</taxon>
        <taxon>Kickxellales</taxon>
        <taxon>Kickxellaceae</taxon>
        <taxon>Coemansia</taxon>
    </lineage>
</organism>
<dbReference type="AlphaFoldDB" id="A0A9W8KUW9"/>
<feature type="domain" description="LIM zinc-binding" evidence="9">
    <location>
        <begin position="201"/>
        <end position="261"/>
    </location>
</feature>
<keyword evidence="5 7" id="KW-0440">LIM domain</keyword>
<proteinExistence type="predicted"/>
<feature type="compositionally biased region" description="Polar residues" evidence="8">
    <location>
        <begin position="351"/>
        <end position="362"/>
    </location>
</feature>
<dbReference type="SUPFAM" id="SSF57716">
    <property type="entry name" value="Glucocorticoid receptor-like (DNA-binding domain)"/>
    <property type="match status" value="6"/>
</dbReference>
<dbReference type="FunFam" id="2.10.110.10:FF:000001">
    <property type="entry name" value="Cysteine and glycine-rich protein 1"/>
    <property type="match status" value="3"/>
</dbReference>
<evidence type="ECO:0000313" key="11">
    <source>
        <dbReference type="Proteomes" id="UP001151518"/>
    </source>
</evidence>
<evidence type="ECO:0000256" key="2">
    <source>
        <dbReference type="ARBA" id="ARBA00022723"/>
    </source>
</evidence>
<feature type="compositionally biased region" description="Low complexity" evidence="8">
    <location>
        <begin position="182"/>
        <end position="192"/>
    </location>
</feature>
<evidence type="ECO:0000256" key="4">
    <source>
        <dbReference type="ARBA" id="ARBA00022833"/>
    </source>
</evidence>
<dbReference type="GO" id="GO:0005634">
    <property type="term" value="C:nucleus"/>
    <property type="evidence" value="ECO:0007669"/>
    <property type="project" value="UniProtKB-SubCell"/>
</dbReference>
<dbReference type="Pfam" id="PF00412">
    <property type="entry name" value="LIM"/>
    <property type="match status" value="3"/>
</dbReference>
<dbReference type="GO" id="GO:0005737">
    <property type="term" value="C:cytoplasm"/>
    <property type="evidence" value="ECO:0007669"/>
    <property type="project" value="TreeGrafter"/>
</dbReference>
<feature type="compositionally biased region" description="Polar residues" evidence="8">
    <location>
        <begin position="96"/>
        <end position="108"/>
    </location>
</feature>
<gene>
    <name evidence="10" type="primary">CSRP3</name>
    <name evidence="10" type="ORF">GGI25_005195</name>
</gene>
<dbReference type="Proteomes" id="UP001151518">
    <property type="component" value="Unassembled WGS sequence"/>
</dbReference>
<protein>
    <submittedName>
        <fullName evidence="10">Cysteine and glycine-rich protein 3</fullName>
    </submittedName>
</protein>
<dbReference type="SMART" id="SM00132">
    <property type="entry name" value="LIM"/>
    <property type="match status" value="3"/>
</dbReference>
<dbReference type="Gene3D" id="2.10.110.10">
    <property type="entry name" value="Cysteine Rich Protein"/>
    <property type="match status" value="3"/>
</dbReference>
<evidence type="ECO:0000256" key="1">
    <source>
        <dbReference type="ARBA" id="ARBA00004123"/>
    </source>
</evidence>
<comment type="subcellular location">
    <subcellularLocation>
        <location evidence="1">Nucleus</location>
    </subcellularLocation>
</comment>
<reference evidence="10" key="1">
    <citation type="submission" date="2022-07" db="EMBL/GenBank/DDBJ databases">
        <title>Phylogenomic reconstructions and comparative analyses of Kickxellomycotina fungi.</title>
        <authorList>
            <person name="Reynolds N.K."/>
            <person name="Stajich J.E."/>
            <person name="Barry K."/>
            <person name="Grigoriev I.V."/>
            <person name="Crous P."/>
            <person name="Smith M.E."/>
        </authorList>
    </citation>
    <scope>NUCLEOTIDE SEQUENCE</scope>
    <source>
        <strain evidence="10">NRRL 3115</strain>
    </source>
</reference>
<dbReference type="InterPro" id="IPR001781">
    <property type="entry name" value="Znf_LIM"/>
</dbReference>
<accession>A0A9W8KUW9</accession>
<evidence type="ECO:0000256" key="7">
    <source>
        <dbReference type="PROSITE-ProRule" id="PRU00125"/>
    </source>
</evidence>
<feature type="domain" description="LIM zinc-binding" evidence="9">
    <location>
        <begin position="382"/>
        <end position="442"/>
    </location>
</feature>